<protein>
    <submittedName>
        <fullName evidence="5">Zf-C3HC-domain-containing protein</fullName>
    </submittedName>
</protein>
<name>A0A1E4SRT6_9ASCO</name>
<dbReference type="GO" id="GO:0005634">
    <property type="term" value="C:nucleus"/>
    <property type="evidence" value="ECO:0007669"/>
    <property type="project" value="UniProtKB-SubCell"/>
</dbReference>
<dbReference type="PANTHER" id="PTHR15835:SF6">
    <property type="entry name" value="ZINC FINGER C3HC-TYPE PROTEIN 1"/>
    <property type="match status" value="1"/>
</dbReference>
<comment type="subcellular location">
    <subcellularLocation>
        <location evidence="1">Nucleus</location>
    </subcellularLocation>
</comment>
<dbReference type="AlphaFoldDB" id="A0A1E4SRT6"/>
<evidence type="ECO:0000259" key="4">
    <source>
        <dbReference type="Pfam" id="PF07967"/>
    </source>
</evidence>
<dbReference type="GeneID" id="30985262"/>
<organism evidence="5 6">
    <name type="scientific">Suhomyces tanzawaensis NRRL Y-17324</name>
    <dbReference type="NCBI Taxonomy" id="984487"/>
    <lineage>
        <taxon>Eukaryota</taxon>
        <taxon>Fungi</taxon>
        <taxon>Dikarya</taxon>
        <taxon>Ascomycota</taxon>
        <taxon>Saccharomycotina</taxon>
        <taxon>Pichiomycetes</taxon>
        <taxon>Debaryomycetaceae</taxon>
        <taxon>Suhomyces</taxon>
    </lineage>
</organism>
<proteinExistence type="predicted"/>
<keyword evidence="2" id="KW-0539">Nucleus</keyword>
<evidence type="ECO:0000256" key="1">
    <source>
        <dbReference type="ARBA" id="ARBA00004123"/>
    </source>
</evidence>
<reference evidence="6" key="1">
    <citation type="submission" date="2016-05" db="EMBL/GenBank/DDBJ databases">
        <title>Comparative genomics of biotechnologically important yeasts.</title>
        <authorList>
            <consortium name="DOE Joint Genome Institute"/>
            <person name="Riley R."/>
            <person name="Haridas S."/>
            <person name="Wolfe K.H."/>
            <person name="Lopes M.R."/>
            <person name="Hittinger C.T."/>
            <person name="Goker M."/>
            <person name="Salamov A."/>
            <person name="Wisecaver J."/>
            <person name="Long T.M."/>
            <person name="Aerts A.L."/>
            <person name="Barry K."/>
            <person name="Choi C."/>
            <person name="Clum A."/>
            <person name="Coughlan A.Y."/>
            <person name="Deshpande S."/>
            <person name="Douglass A.P."/>
            <person name="Hanson S.J."/>
            <person name="Klenk H.-P."/>
            <person name="Labutti K."/>
            <person name="Lapidus A."/>
            <person name="Lindquist E."/>
            <person name="Lipzen A."/>
            <person name="Meier-Kolthoff J.P."/>
            <person name="Ohm R.A."/>
            <person name="Otillar R.P."/>
            <person name="Pangilinan J."/>
            <person name="Peng Y."/>
            <person name="Rokas A."/>
            <person name="Rosa C.A."/>
            <person name="Scheuner C."/>
            <person name="Sibirny A.A."/>
            <person name="Slot J.C."/>
            <person name="Stielow J.B."/>
            <person name="Sun H."/>
            <person name="Kurtzman C.P."/>
            <person name="Blackwell M."/>
            <person name="Grigoriev I.V."/>
            <person name="Jeffries T.W."/>
        </authorList>
    </citation>
    <scope>NUCLEOTIDE SEQUENCE [LARGE SCALE GENOMIC DNA]</scope>
    <source>
        <strain evidence="6">NRRL Y-17324</strain>
    </source>
</reference>
<dbReference type="EMBL" id="KV453909">
    <property type="protein sequence ID" value="ODV82220.1"/>
    <property type="molecule type" value="Genomic_DNA"/>
</dbReference>
<sequence>MSNTPSTSQVLKDYIDIINTPKKASPLPSASRTATPQTSRSKHPDIQYFQRVKAKNHFTYHKSKLHGRIVDKIQSKMTVFDPYNHEQLLVRLRSFTPMNWHVPEEDDGLNELKCARNGWKCLSFSITNHTKNHLLCTNCNKLLVLKFGSESPKSASTIFPFEEETEPENEEELNRLLKQKYLQQIVIDGHSSGCSWRNFETPLEGIYYLRPYINITNELLINDYLKNLKNLIDNWVVLSEFKEYFEDSFVASSADPAFLKISNQWLLQRYFKENKENLSILLEMIPSWIYTFSMLGWALNVQTFSDQVILLLICNKCNQRIFLNLEKHSSSPQPYLHLSSSKILTPCKYPIPNPQLPGYQDEQHEETVKFNPYTEHKDWCCNVHRMTTSEVNSDLKIHQYFHDMFLNSKSNIGPNGEYVQADEDLSMDCTESLAKRRKSFDINEGIEKLNKLRKLYMLDE</sequence>
<gene>
    <name evidence="5" type="ORF">CANTADRAFT_74915</name>
</gene>
<evidence type="ECO:0000256" key="3">
    <source>
        <dbReference type="SAM" id="MobiDB-lite"/>
    </source>
</evidence>
<dbReference type="Pfam" id="PF07967">
    <property type="entry name" value="zf-C3HC"/>
    <property type="match status" value="1"/>
</dbReference>
<feature type="region of interest" description="Disordered" evidence="3">
    <location>
        <begin position="22"/>
        <end position="44"/>
    </location>
</feature>
<dbReference type="InterPro" id="IPR012935">
    <property type="entry name" value="NuBaID_N"/>
</dbReference>
<dbReference type="Proteomes" id="UP000094285">
    <property type="component" value="Unassembled WGS sequence"/>
</dbReference>
<dbReference type="STRING" id="984487.A0A1E4SRT6"/>
<feature type="compositionally biased region" description="Polar residues" evidence="3">
    <location>
        <begin position="28"/>
        <end position="39"/>
    </location>
</feature>
<dbReference type="PANTHER" id="PTHR15835">
    <property type="entry name" value="NUCLEAR-INTERACTING PARTNER OF ALK"/>
    <property type="match status" value="1"/>
</dbReference>
<feature type="domain" description="C3HC-type" evidence="4">
    <location>
        <begin position="82"/>
        <end position="238"/>
    </location>
</feature>
<dbReference type="RefSeq" id="XP_020067342.1">
    <property type="nucleotide sequence ID" value="XM_020211126.1"/>
</dbReference>
<evidence type="ECO:0000313" key="6">
    <source>
        <dbReference type="Proteomes" id="UP000094285"/>
    </source>
</evidence>
<keyword evidence="6" id="KW-1185">Reference proteome</keyword>
<dbReference type="OrthoDB" id="3987180at2759"/>
<dbReference type="GO" id="GO:0008270">
    <property type="term" value="F:zinc ion binding"/>
    <property type="evidence" value="ECO:0007669"/>
    <property type="project" value="UniProtKB-KW"/>
</dbReference>
<accession>A0A1E4SRT6</accession>
<evidence type="ECO:0000256" key="2">
    <source>
        <dbReference type="ARBA" id="ARBA00023242"/>
    </source>
</evidence>
<evidence type="ECO:0000313" key="5">
    <source>
        <dbReference type="EMBL" id="ODV82220.1"/>
    </source>
</evidence>